<organism evidence="1 2">
    <name type="scientific">Lachnotalea glycerini</name>
    <dbReference type="NCBI Taxonomy" id="1763509"/>
    <lineage>
        <taxon>Bacteria</taxon>
        <taxon>Bacillati</taxon>
        <taxon>Bacillota</taxon>
        <taxon>Clostridia</taxon>
        <taxon>Lachnospirales</taxon>
        <taxon>Lachnospiraceae</taxon>
        <taxon>Lachnotalea</taxon>
    </lineage>
</organism>
<dbReference type="Pfam" id="PF10704">
    <property type="entry name" value="DUF2508"/>
    <property type="match status" value="1"/>
</dbReference>
<dbReference type="RefSeq" id="WP_242993466.1">
    <property type="nucleotide sequence ID" value="NZ_NOKA02000019.1"/>
</dbReference>
<comment type="caution">
    <text evidence="1">The sequence shown here is derived from an EMBL/GenBank/DDBJ whole genome shotgun (WGS) entry which is preliminary data.</text>
</comment>
<protein>
    <submittedName>
        <fullName evidence="1">Uncharacterized protein DUF2508</fullName>
    </submittedName>
</protein>
<sequence length="90" mass="10743">MIKDFFSNMKMLPAIKDESVSLKIYRNKEHLDLLSDLAKIQNDLDIAYSNFENVVDPDLIDSCIYELNAVQKKYKFLYERVKEHEFENYT</sequence>
<evidence type="ECO:0000313" key="2">
    <source>
        <dbReference type="Proteomes" id="UP000247523"/>
    </source>
</evidence>
<dbReference type="AlphaFoldDB" id="A0A318EYF2"/>
<gene>
    <name evidence="1" type="ORF">C8E03_103403</name>
</gene>
<accession>A0A318EYF2</accession>
<name>A0A318EYF2_9FIRM</name>
<proteinExistence type="predicted"/>
<dbReference type="InterPro" id="IPR019644">
    <property type="entry name" value="DUF2508"/>
</dbReference>
<reference evidence="1 2" key="1">
    <citation type="submission" date="2018-05" db="EMBL/GenBank/DDBJ databases">
        <title>Genomic Encyclopedia of Type Strains, Phase IV (KMG-IV): sequencing the most valuable type-strain genomes for metagenomic binning, comparative biology and taxonomic classification.</title>
        <authorList>
            <person name="Goeker M."/>
        </authorList>
    </citation>
    <scope>NUCLEOTIDE SEQUENCE [LARGE SCALE GENOMIC DNA]</scope>
    <source>
        <strain evidence="1 2">DSM 28816</strain>
    </source>
</reference>
<dbReference type="Proteomes" id="UP000247523">
    <property type="component" value="Unassembled WGS sequence"/>
</dbReference>
<evidence type="ECO:0000313" key="1">
    <source>
        <dbReference type="EMBL" id="PXV91832.1"/>
    </source>
</evidence>
<dbReference type="EMBL" id="QICS01000003">
    <property type="protein sequence ID" value="PXV91832.1"/>
    <property type="molecule type" value="Genomic_DNA"/>
</dbReference>